<feature type="domain" description="Thiamine pyrophosphate enzyme TPP-binding" evidence="10">
    <location>
        <begin position="63"/>
        <end position="208"/>
    </location>
</feature>
<accession>A0A1F5YGG0</accession>
<evidence type="ECO:0000256" key="4">
    <source>
        <dbReference type="ARBA" id="ARBA00022723"/>
    </source>
</evidence>
<evidence type="ECO:0000256" key="6">
    <source>
        <dbReference type="ARBA" id="ARBA00023002"/>
    </source>
</evidence>
<dbReference type="AlphaFoldDB" id="A0A1F5YGG0"/>
<keyword evidence="9" id="KW-0786">Thiamine pyrophosphate</keyword>
<name>A0A1F5YGG0_9BACT</name>
<dbReference type="EMBL" id="MFJB01000070">
    <property type="protein sequence ID" value="OGF99066.1"/>
    <property type="molecule type" value="Genomic_DNA"/>
</dbReference>
<dbReference type="InterPro" id="IPR011766">
    <property type="entry name" value="TPP_enzyme_TPP-bd"/>
</dbReference>
<dbReference type="InterPro" id="IPR029061">
    <property type="entry name" value="THDP-binding"/>
</dbReference>
<dbReference type="GO" id="GO:0046872">
    <property type="term" value="F:metal ion binding"/>
    <property type="evidence" value="ECO:0007669"/>
    <property type="project" value="UniProtKB-KW"/>
</dbReference>
<evidence type="ECO:0000256" key="1">
    <source>
        <dbReference type="ARBA" id="ARBA00001946"/>
    </source>
</evidence>
<evidence type="ECO:0000256" key="3">
    <source>
        <dbReference type="ARBA" id="ARBA00001966"/>
    </source>
</evidence>
<dbReference type="GO" id="GO:0016625">
    <property type="term" value="F:oxidoreductase activity, acting on the aldehyde or oxo group of donors, iron-sulfur protein as acceptor"/>
    <property type="evidence" value="ECO:0007669"/>
    <property type="project" value="UniProtKB-ARBA"/>
</dbReference>
<keyword evidence="7" id="KW-0408">Iron</keyword>
<keyword evidence="5" id="KW-0460">Magnesium</keyword>
<comment type="cofactor">
    <cofactor evidence="3">
        <name>[4Fe-4S] cluster</name>
        <dbReference type="ChEBI" id="CHEBI:49883"/>
    </cofactor>
</comment>
<evidence type="ECO:0008006" key="14">
    <source>
        <dbReference type="Google" id="ProtNLM"/>
    </source>
</evidence>
<evidence type="ECO:0000259" key="10">
    <source>
        <dbReference type="Pfam" id="PF02775"/>
    </source>
</evidence>
<dbReference type="PANTHER" id="PTHR48084:SF4">
    <property type="entry name" value="2-OXOGLUTARATE OXIDOREDUCTASE SUBUNIT KORB"/>
    <property type="match status" value="1"/>
</dbReference>
<evidence type="ECO:0000256" key="2">
    <source>
        <dbReference type="ARBA" id="ARBA00001964"/>
    </source>
</evidence>
<comment type="cofactor">
    <cofactor evidence="2">
        <name>thiamine diphosphate</name>
        <dbReference type="ChEBI" id="CHEBI:58937"/>
    </cofactor>
</comment>
<proteinExistence type="predicted"/>
<keyword evidence="4" id="KW-0479">Metal-binding</keyword>
<protein>
    <recommendedName>
        <fullName evidence="14">2-oxoacid ferredoxin oxidoreductase</fullName>
    </recommendedName>
</protein>
<dbReference type="GO" id="GO:0051536">
    <property type="term" value="F:iron-sulfur cluster binding"/>
    <property type="evidence" value="ECO:0007669"/>
    <property type="project" value="UniProtKB-KW"/>
</dbReference>
<feature type="domain" description="Pyruvate ferredoxin oxidoreductase beta subunit C-terminal" evidence="11">
    <location>
        <begin position="212"/>
        <end position="275"/>
    </location>
</feature>
<comment type="caution">
    <text evidence="12">The sequence shown here is derived from an EMBL/GenBank/DDBJ whole genome shotgun (WGS) entry which is preliminary data.</text>
</comment>
<dbReference type="GO" id="GO:0030976">
    <property type="term" value="F:thiamine pyrophosphate binding"/>
    <property type="evidence" value="ECO:0007669"/>
    <property type="project" value="InterPro"/>
</dbReference>
<organism evidence="12 13">
    <name type="scientific">Candidatus Gottesmanbacteria bacterium RBG_16_38_7b</name>
    <dbReference type="NCBI Taxonomy" id="1798372"/>
    <lineage>
        <taxon>Bacteria</taxon>
        <taxon>Candidatus Gottesmaniibacteriota</taxon>
    </lineage>
</organism>
<dbReference type="Pfam" id="PF12367">
    <property type="entry name" value="PFO_beta_C"/>
    <property type="match status" value="1"/>
</dbReference>
<dbReference type="InterPro" id="IPR051457">
    <property type="entry name" value="2-oxoacid:Fd_oxidoreductase"/>
</dbReference>
<dbReference type="InterPro" id="IPR011896">
    <property type="entry name" value="OFOB"/>
</dbReference>
<keyword evidence="8" id="KW-0411">Iron-sulfur</keyword>
<dbReference type="Gene3D" id="3.40.50.970">
    <property type="match status" value="1"/>
</dbReference>
<comment type="cofactor">
    <cofactor evidence="1">
        <name>Mg(2+)</name>
        <dbReference type="ChEBI" id="CHEBI:18420"/>
    </cofactor>
</comment>
<dbReference type="InterPro" id="IPR032686">
    <property type="entry name" value="PFO_beta_C"/>
</dbReference>
<dbReference type="CDD" id="cd03375">
    <property type="entry name" value="TPP_OGFOR"/>
    <property type="match status" value="1"/>
</dbReference>
<evidence type="ECO:0000259" key="11">
    <source>
        <dbReference type="Pfam" id="PF12367"/>
    </source>
</evidence>
<dbReference type="PANTHER" id="PTHR48084">
    <property type="entry name" value="2-OXOGLUTARATE OXIDOREDUCTASE SUBUNIT KORB-RELATED"/>
    <property type="match status" value="1"/>
</dbReference>
<dbReference type="NCBIfam" id="TIGR02177">
    <property type="entry name" value="PorB_KorB"/>
    <property type="match status" value="1"/>
</dbReference>
<reference evidence="12 13" key="1">
    <citation type="journal article" date="2016" name="Nat. Commun.">
        <title>Thousands of microbial genomes shed light on interconnected biogeochemical processes in an aquifer system.</title>
        <authorList>
            <person name="Anantharaman K."/>
            <person name="Brown C.T."/>
            <person name="Hug L.A."/>
            <person name="Sharon I."/>
            <person name="Castelle C.J."/>
            <person name="Probst A.J."/>
            <person name="Thomas B.C."/>
            <person name="Singh A."/>
            <person name="Wilkins M.J."/>
            <person name="Karaoz U."/>
            <person name="Brodie E.L."/>
            <person name="Williams K.H."/>
            <person name="Hubbard S.S."/>
            <person name="Banfield J.F."/>
        </authorList>
    </citation>
    <scope>NUCLEOTIDE SEQUENCE [LARGE SCALE GENOMIC DNA]</scope>
</reference>
<gene>
    <name evidence="12" type="ORF">A2153_01165</name>
</gene>
<dbReference type="SUPFAM" id="SSF52518">
    <property type="entry name" value="Thiamin diphosphate-binding fold (THDP-binding)"/>
    <property type="match status" value="1"/>
</dbReference>
<evidence type="ECO:0000256" key="8">
    <source>
        <dbReference type="ARBA" id="ARBA00023014"/>
    </source>
</evidence>
<dbReference type="Pfam" id="PF02775">
    <property type="entry name" value="TPP_enzyme_C"/>
    <property type="match status" value="1"/>
</dbReference>
<sequence length="297" mass="32416">MPPTPASPKPVAPVSEHTAGFSGYFPTWCPGCGNFGIWQALKMTFNKMKFDPDRLSIVFGIGCSGNMNDFLWANSFHALHGRAIPNAIGIKIANHDLPVVVIVGDGDCYGEGGNHFLHAARGNHDITVIVHDNRVYGLTTGQVAPTASQGFKSKSTPQGIIEVPVNPIALAVSQGATFVAQGFSGDMNQLVELIEKGVAHKGFSLVNIFQPCVTFNQINSYNWYRDRIYKLTSENHNPRDLNSAWQKSQEVTEKIPLGVVYDVDRPTYTDSLPQLSGKPLLDSALNIDLAQFINDFV</sequence>
<keyword evidence="6" id="KW-0560">Oxidoreductase</keyword>
<evidence type="ECO:0000313" key="12">
    <source>
        <dbReference type="EMBL" id="OGF99066.1"/>
    </source>
</evidence>
<evidence type="ECO:0000256" key="5">
    <source>
        <dbReference type="ARBA" id="ARBA00022842"/>
    </source>
</evidence>
<evidence type="ECO:0000256" key="7">
    <source>
        <dbReference type="ARBA" id="ARBA00023004"/>
    </source>
</evidence>
<dbReference type="GO" id="GO:0045333">
    <property type="term" value="P:cellular respiration"/>
    <property type="evidence" value="ECO:0007669"/>
    <property type="project" value="UniProtKB-ARBA"/>
</dbReference>
<evidence type="ECO:0000313" key="13">
    <source>
        <dbReference type="Proteomes" id="UP000177396"/>
    </source>
</evidence>
<dbReference type="Proteomes" id="UP000177396">
    <property type="component" value="Unassembled WGS sequence"/>
</dbReference>
<evidence type="ECO:0000256" key="9">
    <source>
        <dbReference type="ARBA" id="ARBA00023052"/>
    </source>
</evidence>